<keyword evidence="3" id="KW-1185">Reference proteome</keyword>
<name>A0A397JCZ8_9GLOM</name>
<keyword evidence="1" id="KW-1133">Transmembrane helix</keyword>
<reference evidence="2 3" key="1">
    <citation type="submission" date="2018-08" db="EMBL/GenBank/DDBJ databases">
        <title>Genome and evolution of the arbuscular mycorrhizal fungus Diversispora epigaea (formerly Glomus versiforme) and its bacterial endosymbionts.</title>
        <authorList>
            <person name="Sun X."/>
            <person name="Fei Z."/>
            <person name="Harrison M."/>
        </authorList>
    </citation>
    <scope>NUCLEOTIDE SEQUENCE [LARGE SCALE GENOMIC DNA]</scope>
    <source>
        <strain evidence="2 3">IT104</strain>
    </source>
</reference>
<evidence type="ECO:0000313" key="3">
    <source>
        <dbReference type="Proteomes" id="UP000266861"/>
    </source>
</evidence>
<accession>A0A397JCZ8</accession>
<sequence>MSRLIAEIESFLLEAPLESICSGSIFYLTMNGDEVADYNTIRNSTERAVRSASQKIENKGRKEKVVNILMEVSNILSVLTLAPLLYFGINDEIQQM</sequence>
<dbReference type="EMBL" id="PQFF01000069">
    <property type="protein sequence ID" value="RHZ85012.1"/>
    <property type="molecule type" value="Genomic_DNA"/>
</dbReference>
<dbReference type="AlphaFoldDB" id="A0A397JCZ8"/>
<proteinExistence type="predicted"/>
<evidence type="ECO:0000313" key="2">
    <source>
        <dbReference type="EMBL" id="RHZ85012.1"/>
    </source>
</evidence>
<feature type="transmembrane region" description="Helical" evidence="1">
    <location>
        <begin position="65"/>
        <end position="89"/>
    </location>
</feature>
<keyword evidence="1" id="KW-0472">Membrane</keyword>
<gene>
    <name evidence="2" type="ORF">Glove_73g47</name>
</gene>
<evidence type="ECO:0000256" key="1">
    <source>
        <dbReference type="SAM" id="Phobius"/>
    </source>
</evidence>
<keyword evidence="1" id="KW-0812">Transmembrane</keyword>
<protein>
    <submittedName>
        <fullName evidence="2">Uncharacterized protein</fullName>
    </submittedName>
</protein>
<dbReference type="OrthoDB" id="2447030at2759"/>
<dbReference type="Proteomes" id="UP000266861">
    <property type="component" value="Unassembled WGS sequence"/>
</dbReference>
<comment type="caution">
    <text evidence="2">The sequence shown here is derived from an EMBL/GenBank/DDBJ whole genome shotgun (WGS) entry which is preliminary data.</text>
</comment>
<organism evidence="2 3">
    <name type="scientific">Diversispora epigaea</name>
    <dbReference type="NCBI Taxonomy" id="1348612"/>
    <lineage>
        <taxon>Eukaryota</taxon>
        <taxon>Fungi</taxon>
        <taxon>Fungi incertae sedis</taxon>
        <taxon>Mucoromycota</taxon>
        <taxon>Glomeromycotina</taxon>
        <taxon>Glomeromycetes</taxon>
        <taxon>Diversisporales</taxon>
        <taxon>Diversisporaceae</taxon>
        <taxon>Diversispora</taxon>
    </lineage>
</organism>